<dbReference type="GeneID" id="115738939"/>
<keyword evidence="11" id="KW-0472">Membrane</keyword>
<reference evidence="13" key="1">
    <citation type="submission" date="2025-05" db="UniProtKB">
        <authorList>
            <consortium name="RefSeq"/>
        </authorList>
    </citation>
    <scope>NUCLEOTIDE SEQUENCE [LARGE SCALE GENOMIC DNA]</scope>
</reference>
<keyword evidence="5" id="KW-0479">Metal-binding</keyword>
<feature type="region of interest" description="Disordered" evidence="10">
    <location>
        <begin position="278"/>
        <end position="379"/>
    </location>
</feature>
<evidence type="ECO:0000256" key="3">
    <source>
        <dbReference type="ARBA" id="ARBA00012483"/>
    </source>
</evidence>
<keyword evidence="4" id="KW-0808">Transferase</keyword>
<evidence type="ECO:0000256" key="2">
    <source>
        <dbReference type="ARBA" id="ARBA00004906"/>
    </source>
</evidence>
<keyword evidence="8" id="KW-0862">Zinc</keyword>
<dbReference type="PANTHER" id="PTHR46913:SF19">
    <property type="entry name" value="RING-TYPE E3 UBIQUITIN TRANSFERASE"/>
    <property type="match status" value="1"/>
</dbReference>
<evidence type="ECO:0000313" key="14">
    <source>
        <dbReference type="RefSeq" id="XP_048140223.1"/>
    </source>
</evidence>
<protein>
    <recommendedName>
        <fullName evidence="3">RING-type E3 ubiquitin transferase</fullName>
        <ecNumber evidence="3">2.3.2.27</ecNumber>
    </recommendedName>
</protein>
<dbReference type="Gene3D" id="3.30.40.10">
    <property type="entry name" value="Zinc/RING finger domain, C3HC4 (zinc finger)"/>
    <property type="match status" value="1"/>
</dbReference>
<keyword evidence="11" id="KW-1133">Transmembrane helix</keyword>
<keyword evidence="13" id="KW-1185">Reference proteome</keyword>
<evidence type="ECO:0000256" key="8">
    <source>
        <dbReference type="ARBA" id="ARBA00022833"/>
    </source>
</evidence>
<feature type="compositionally biased region" description="Polar residues" evidence="10">
    <location>
        <begin position="367"/>
        <end position="379"/>
    </location>
</feature>
<evidence type="ECO:0000256" key="4">
    <source>
        <dbReference type="ARBA" id="ARBA00022679"/>
    </source>
</evidence>
<evidence type="ECO:0000256" key="1">
    <source>
        <dbReference type="ARBA" id="ARBA00000900"/>
    </source>
</evidence>
<keyword evidence="11" id="KW-0812">Transmembrane</keyword>
<evidence type="ECO:0000256" key="10">
    <source>
        <dbReference type="SAM" id="MobiDB-lite"/>
    </source>
</evidence>
<keyword evidence="7" id="KW-0833">Ubl conjugation pathway</keyword>
<dbReference type="PANTHER" id="PTHR46913">
    <property type="entry name" value="RING-H2 FINGER PROTEIN ATL16"/>
    <property type="match status" value="1"/>
</dbReference>
<evidence type="ECO:0000256" key="7">
    <source>
        <dbReference type="ARBA" id="ARBA00022786"/>
    </source>
</evidence>
<gene>
    <name evidence="14" type="primary">LOC115738939</name>
</gene>
<dbReference type="EC" id="2.3.2.27" evidence="3"/>
<keyword evidence="6 9" id="KW-0863">Zinc-finger</keyword>
<dbReference type="SUPFAM" id="SSF57850">
    <property type="entry name" value="RING/U-box"/>
    <property type="match status" value="1"/>
</dbReference>
<dbReference type="SMART" id="SM00184">
    <property type="entry name" value="RING"/>
    <property type="match status" value="1"/>
</dbReference>
<accession>A0ABM3HUE1</accession>
<dbReference type="InterPro" id="IPR013083">
    <property type="entry name" value="Znf_RING/FYVE/PHD"/>
</dbReference>
<feature type="domain" description="RING-type" evidence="12">
    <location>
        <begin position="142"/>
        <end position="184"/>
    </location>
</feature>
<proteinExistence type="predicted"/>
<name>A0ABM3HUE1_9MYRT</name>
<dbReference type="PROSITE" id="PS50089">
    <property type="entry name" value="ZF_RING_2"/>
    <property type="match status" value="1"/>
</dbReference>
<evidence type="ECO:0000256" key="6">
    <source>
        <dbReference type="ARBA" id="ARBA00022771"/>
    </source>
</evidence>
<organism evidence="13 14">
    <name type="scientific">Rhodamnia argentea</name>
    <dbReference type="NCBI Taxonomy" id="178133"/>
    <lineage>
        <taxon>Eukaryota</taxon>
        <taxon>Viridiplantae</taxon>
        <taxon>Streptophyta</taxon>
        <taxon>Embryophyta</taxon>
        <taxon>Tracheophyta</taxon>
        <taxon>Spermatophyta</taxon>
        <taxon>Magnoliopsida</taxon>
        <taxon>eudicotyledons</taxon>
        <taxon>Gunneridae</taxon>
        <taxon>Pentapetalae</taxon>
        <taxon>rosids</taxon>
        <taxon>malvids</taxon>
        <taxon>Myrtales</taxon>
        <taxon>Myrtaceae</taxon>
        <taxon>Myrtoideae</taxon>
        <taxon>Myrteae</taxon>
        <taxon>Australasian group</taxon>
        <taxon>Rhodamnia</taxon>
    </lineage>
</organism>
<feature type="transmembrane region" description="Helical" evidence="11">
    <location>
        <begin position="52"/>
        <end position="75"/>
    </location>
</feature>
<dbReference type="InterPro" id="IPR044600">
    <property type="entry name" value="ATL1/ATL16-like"/>
</dbReference>
<reference evidence="14" key="2">
    <citation type="submission" date="2025-08" db="UniProtKB">
        <authorList>
            <consortium name="RefSeq"/>
        </authorList>
    </citation>
    <scope>IDENTIFICATION</scope>
    <source>
        <tissue evidence="14">Leaf</tissue>
    </source>
</reference>
<feature type="region of interest" description="Disordered" evidence="10">
    <location>
        <begin position="1"/>
        <end position="44"/>
    </location>
</feature>
<feature type="compositionally biased region" description="Pro residues" evidence="10">
    <location>
        <begin position="26"/>
        <end position="40"/>
    </location>
</feature>
<comment type="pathway">
    <text evidence="2">Protein modification; protein ubiquitination.</text>
</comment>
<evidence type="ECO:0000313" key="13">
    <source>
        <dbReference type="Proteomes" id="UP000827889"/>
    </source>
</evidence>
<evidence type="ECO:0000256" key="11">
    <source>
        <dbReference type="SAM" id="Phobius"/>
    </source>
</evidence>
<dbReference type="InterPro" id="IPR001841">
    <property type="entry name" value="Znf_RING"/>
</dbReference>
<dbReference type="Pfam" id="PF13639">
    <property type="entry name" value="zf-RING_2"/>
    <property type="match status" value="1"/>
</dbReference>
<sequence>MAFPPRKLLSSPDPCLFHHPPHANCPSPPTPPPPPPPPQPAGKSLLQDTKRILPYALGSVLLTGILCIILVKYYVKQNSSRRRRDAPILFHTQEEFLDEDQGPPQDHPVWFIRTIGLDQSVIDSITAFEYKKGEGLTEGTECSVCLGEFEDGENLRLLPKCSHSFHAPCIDTWLRSHKNCPLCRAPIVRDARIGHISVDVEEPRLNNLGSREENLMIENHGNSENTRARVESSESVGQDDGVSPSHMDDGIICDDVNKVPSFCSGESCEVLIPSDWDSEGHKRVTDTETAPARRSLSADMTISPAEGILKTRPKQTKRSSSIIAARQDGECSKMRRAVKFSSFGQSQQKGPVAMNRSLSSGGKVWPSGQTRDQNPANSF</sequence>
<evidence type="ECO:0000256" key="9">
    <source>
        <dbReference type="PROSITE-ProRule" id="PRU00175"/>
    </source>
</evidence>
<dbReference type="SMART" id="SM01197">
    <property type="entry name" value="FANCL_C"/>
    <property type="match status" value="1"/>
</dbReference>
<evidence type="ECO:0000256" key="5">
    <source>
        <dbReference type="ARBA" id="ARBA00022723"/>
    </source>
</evidence>
<evidence type="ECO:0000259" key="12">
    <source>
        <dbReference type="PROSITE" id="PS50089"/>
    </source>
</evidence>
<feature type="region of interest" description="Disordered" evidence="10">
    <location>
        <begin position="219"/>
        <end position="249"/>
    </location>
</feature>
<dbReference type="RefSeq" id="XP_048140223.1">
    <property type="nucleotide sequence ID" value="XM_048284266.1"/>
</dbReference>
<comment type="catalytic activity">
    <reaction evidence="1">
        <text>S-ubiquitinyl-[E2 ubiquitin-conjugating enzyme]-L-cysteine + [acceptor protein]-L-lysine = [E2 ubiquitin-conjugating enzyme]-L-cysteine + N(6)-ubiquitinyl-[acceptor protein]-L-lysine.</text>
        <dbReference type="EC" id="2.3.2.27"/>
    </reaction>
</comment>
<dbReference type="Proteomes" id="UP000827889">
    <property type="component" value="Chromosome 1"/>
</dbReference>
<dbReference type="CDD" id="cd16461">
    <property type="entry name" value="RING-H2_EL5-like"/>
    <property type="match status" value="1"/>
</dbReference>